<dbReference type="EMBL" id="JBEVYD010000008">
    <property type="protein sequence ID" value="KAL3231095.1"/>
    <property type="molecule type" value="Genomic_DNA"/>
</dbReference>
<feature type="domain" description="Cullin family profile" evidence="4">
    <location>
        <begin position="392"/>
        <end position="621"/>
    </location>
</feature>
<accession>A0ABR4NRZ4</accession>
<evidence type="ECO:0000313" key="6">
    <source>
        <dbReference type="Proteomes" id="UP001623330"/>
    </source>
</evidence>
<dbReference type="Gene3D" id="1.20.1310.10">
    <property type="entry name" value="Cullin Repeats"/>
    <property type="match status" value="3"/>
</dbReference>
<proteinExistence type="inferred from homology"/>
<dbReference type="InterPro" id="IPR016158">
    <property type="entry name" value="Cullin_homology"/>
</dbReference>
<dbReference type="SMART" id="SM00884">
    <property type="entry name" value="Cullin_Nedd8"/>
    <property type="match status" value="1"/>
</dbReference>
<dbReference type="SMART" id="SM00182">
    <property type="entry name" value="CULLIN"/>
    <property type="match status" value="1"/>
</dbReference>
<dbReference type="Pfam" id="PF26557">
    <property type="entry name" value="Cullin_AB"/>
    <property type="match status" value="1"/>
</dbReference>
<keyword evidence="6" id="KW-1185">Reference proteome</keyword>
<name>A0ABR4NRZ4_9SACH</name>
<dbReference type="InterPro" id="IPR045093">
    <property type="entry name" value="Cullin"/>
</dbReference>
<dbReference type="SUPFAM" id="SSF46785">
    <property type="entry name" value="Winged helix' DNA-binding domain"/>
    <property type="match status" value="1"/>
</dbReference>
<dbReference type="SUPFAM" id="SSF74788">
    <property type="entry name" value="Cullin repeat-like"/>
    <property type="match status" value="1"/>
</dbReference>
<dbReference type="Pfam" id="PF10557">
    <property type="entry name" value="Cullin_Nedd8"/>
    <property type="match status" value="1"/>
</dbReference>
<evidence type="ECO:0000256" key="3">
    <source>
        <dbReference type="RuleBase" id="RU003829"/>
    </source>
</evidence>
<dbReference type="PANTHER" id="PTHR11932">
    <property type="entry name" value="CULLIN"/>
    <property type="match status" value="1"/>
</dbReference>
<gene>
    <name evidence="5" type="ORF">RNJ44_00734</name>
</gene>
<evidence type="ECO:0000259" key="4">
    <source>
        <dbReference type="PROSITE" id="PS50069"/>
    </source>
</evidence>
<dbReference type="SUPFAM" id="SSF75632">
    <property type="entry name" value="Cullin homology domain"/>
    <property type="match status" value="1"/>
</dbReference>
<dbReference type="InterPro" id="IPR036317">
    <property type="entry name" value="Cullin_homology_sf"/>
</dbReference>
<protein>
    <recommendedName>
        <fullName evidence="4">Cullin family profile domain-containing protein</fullName>
    </recommendedName>
</protein>
<dbReference type="InterPro" id="IPR036390">
    <property type="entry name" value="WH_DNA-bd_sf"/>
</dbReference>
<dbReference type="PROSITE" id="PS50069">
    <property type="entry name" value="CULLIN_2"/>
    <property type="match status" value="1"/>
</dbReference>
<dbReference type="Proteomes" id="UP001623330">
    <property type="component" value="Unassembled WGS sequence"/>
</dbReference>
<comment type="caution">
    <text evidence="5">The sequence shown here is derived from an EMBL/GenBank/DDBJ whole genome shotgun (WGS) entry which is preliminary data.</text>
</comment>
<evidence type="ECO:0000256" key="1">
    <source>
        <dbReference type="ARBA" id="ARBA00006019"/>
    </source>
</evidence>
<evidence type="ECO:0000256" key="2">
    <source>
        <dbReference type="PROSITE-ProRule" id="PRU00330"/>
    </source>
</evidence>
<dbReference type="InterPro" id="IPR019559">
    <property type="entry name" value="Cullin_neddylation_domain"/>
</dbReference>
<dbReference type="InterPro" id="IPR016159">
    <property type="entry name" value="Cullin_repeat-like_dom_sf"/>
</dbReference>
<organism evidence="5 6">
    <name type="scientific">Nakaseomyces bracarensis</name>
    <dbReference type="NCBI Taxonomy" id="273131"/>
    <lineage>
        <taxon>Eukaryota</taxon>
        <taxon>Fungi</taxon>
        <taxon>Dikarya</taxon>
        <taxon>Ascomycota</taxon>
        <taxon>Saccharomycotina</taxon>
        <taxon>Saccharomycetes</taxon>
        <taxon>Saccharomycetales</taxon>
        <taxon>Saccharomycetaceae</taxon>
        <taxon>Nakaseomyces</taxon>
    </lineage>
</organism>
<comment type="similarity">
    <text evidence="1 2 3">Belongs to the cullin family.</text>
</comment>
<dbReference type="InterPro" id="IPR001373">
    <property type="entry name" value="Cullin_N"/>
</dbReference>
<dbReference type="Gene3D" id="1.10.10.10">
    <property type="entry name" value="Winged helix-like DNA-binding domain superfamily/Winged helix DNA-binding domain"/>
    <property type="match status" value="1"/>
</dbReference>
<evidence type="ECO:0000313" key="5">
    <source>
        <dbReference type="EMBL" id="KAL3231095.1"/>
    </source>
</evidence>
<dbReference type="InterPro" id="IPR059120">
    <property type="entry name" value="Cullin-like_AB"/>
</dbReference>
<dbReference type="InterPro" id="IPR036388">
    <property type="entry name" value="WH-like_DNA-bd_sf"/>
</dbReference>
<sequence>MINRRVGIRIPAKLGIPKQEFDQAWAVLSQALDHIYAEDTEKLSFGEMYRIIYTQVLNRNGQKLYQAFEDYISLKLEKLREEELEPKVTGDRSHLLTKLCEVWKQQSAIFKTISDLTIYMDKVYSKPNRVLEIHEMGLQLFKKHILMKLQDPIINGLVRDINESRKQEEVDETKTYMWKTLVSMMETIVDTKDTFYLNYFEPKFLHETEMFYSSSFDPSSSTALECLSRIRELQKFENELAEEYLNSDTIVKINNILEQVLYNNKLNQHIPELIGISFKENNINLLQQIYSVSLSDDYRYNIVRSIKEYILNYCNDTEPKEQPKKRIQFASQWTSRVLEIYKTYHKFLSDINFGSIVVPNEKVAAETETKAYNSSVIVNETLTSYLNQSGRRSSEFITIYLDACLKLSAEKQNFKQVKSDLEAAVKIFKLLQEKDIFSVYYQQQLSKRLLQQKSSLDLERWLITQIKNEMGSLFTSKLEGMLRDVSASTELYKTFQKSNKENISEFMFKPQILTPTSWPFQNPDKIDPNFKLPAALQEVQDQFQSFYGKKYNQRVLKWSHHLSSIEVGHQFAKSYHEIHLPIYAASIFFLFKDHDNLSRNMIQDMTGLPDKELDRILLSMTTAPRSRILLKNPSSKTISETDVFSINDEFTAPVLKVKLQMITGVVTAGKPERTKFMDTVDRERMEVINAAIVRVMKRERRLAIGELQEAIAVEVATRFTLTIAAFKNSIETLIEKDYIQRDVDDQDTLHYIT</sequence>
<reference evidence="5 6" key="1">
    <citation type="submission" date="2024-05" db="EMBL/GenBank/DDBJ databases">
        <title>Long read based assembly of the Candida bracarensis genome reveals expanded adhesin content.</title>
        <authorList>
            <person name="Marcet-Houben M."/>
            <person name="Ksiezopolska E."/>
            <person name="Gabaldon T."/>
        </authorList>
    </citation>
    <scope>NUCLEOTIDE SEQUENCE [LARGE SCALE GENOMIC DNA]</scope>
    <source>
        <strain evidence="5 6">CBM6</strain>
    </source>
</reference>
<dbReference type="Pfam" id="PF00888">
    <property type="entry name" value="Cullin"/>
    <property type="match status" value="1"/>
</dbReference>
<dbReference type="Gene3D" id="3.30.230.130">
    <property type="entry name" value="Cullin, Chain C, Domain 2"/>
    <property type="match status" value="1"/>
</dbReference>